<dbReference type="RefSeq" id="WP_303281193.1">
    <property type="nucleotide sequence ID" value="NZ_BAABCZ010000016.1"/>
</dbReference>
<feature type="modified residue" description="Phosphohistidine" evidence="1">
    <location>
        <position position="56"/>
    </location>
</feature>
<keyword evidence="4" id="KW-1185">Reference proteome</keyword>
<reference evidence="3" key="1">
    <citation type="submission" date="2023-07" db="EMBL/GenBank/DDBJ databases">
        <title>Two novel species in the genus Flavivirga.</title>
        <authorList>
            <person name="Kwon K."/>
        </authorList>
    </citation>
    <scope>NUCLEOTIDE SEQUENCE</scope>
    <source>
        <strain evidence="3">KACC 14157</strain>
    </source>
</reference>
<feature type="domain" description="HPt" evidence="2">
    <location>
        <begin position="17"/>
        <end position="106"/>
    </location>
</feature>
<gene>
    <name evidence="3" type="ORF">Q4Q39_04570</name>
</gene>
<organism evidence="3 4">
    <name type="scientific">Flavivirga amylovorans</name>
    <dbReference type="NCBI Taxonomy" id="870486"/>
    <lineage>
        <taxon>Bacteria</taxon>
        <taxon>Pseudomonadati</taxon>
        <taxon>Bacteroidota</taxon>
        <taxon>Flavobacteriia</taxon>
        <taxon>Flavobacteriales</taxon>
        <taxon>Flavobacteriaceae</taxon>
        <taxon>Flavivirga</taxon>
    </lineage>
</organism>
<proteinExistence type="predicted"/>
<sequence length="106" mass="12184">MIEQPNLSYINTLSGGDEAFKAKMITIIKNEFPIEKEIYYKNIEAENFKESAENVHKIKHKISILGLEKSYKVADDFENNLKEGSIIGKEEFDAILQLITDFLKTL</sequence>
<evidence type="ECO:0000313" key="3">
    <source>
        <dbReference type="EMBL" id="MDO5986675.1"/>
    </source>
</evidence>
<dbReference type="Proteomes" id="UP001176891">
    <property type="component" value="Unassembled WGS sequence"/>
</dbReference>
<evidence type="ECO:0000259" key="2">
    <source>
        <dbReference type="PROSITE" id="PS50894"/>
    </source>
</evidence>
<evidence type="ECO:0000256" key="1">
    <source>
        <dbReference type="PROSITE-ProRule" id="PRU00110"/>
    </source>
</evidence>
<dbReference type="PROSITE" id="PS50894">
    <property type="entry name" value="HPT"/>
    <property type="match status" value="1"/>
</dbReference>
<dbReference type="InterPro" id="IPR036641">
    <property type="entry name" value="HPT_dom_sf"/>
</dbReference>
<keyword evidence="1" id="KW-0597">Phosphoprotein</keyword>
<name>A0ABT8WYC1_9FLAO</name>
<dbReference type="Gene3D" id="1.20.120.160">
    <property type="entry name" value="HPT domain"/>
    <property type="match status" value="1"/>
</dbReference>
<dbReference type="InterPro" id="IPR008207">
    <property type="entry name" value="Sig_transdc_His_kin_Hpt_dom"/>
</dbReference>
<evidence type="ECO:0000313" key="4">
    <source>
        <dbReference type="Proteomes" id="UP001176891"/>
    </source>
</evidence>
<dbReference type="SUPFAM" id="SSF47226">
    <property type="entry name" value="Histidine-containing phosphotransfer domain, HPT domain"/>
    <property type="match status" value="1"/>
</dbReference>
<dbReference type="EMBL" id="JAUOEM010000001">
    <property type="protein sequence ID" value="MDO5986675.1"/>
    <property type="molecule type" value="Genomic_DNA"/>
</dbReference>
<accession>A0ABT8WYC1</accession>
<comment type="caution">
    <text evidence="3">The sequence shown here is derived from an EMBL/GenBank/DDBJ whole genome shotgun (WGS) entry which is preliminary data.</text>
</comment>
<protein>
    <submittedName>
        <fullName evidence="3">Hpt domain-containing protein</fullName>
    </submittedName>
</protein>